<dbReference type="EMBL" id="JBHSNO010000005">
    <property type="protein sequence ID" value="MFC5588818.1"/>
    <property type="molecule type" value="Genomic_DNA"/>
</dbReference>
<name>A0ABW0TJ60_9BACL</name>
<protein>
    <submittedName>
        <fullName evidence="8">NlpC/P60 family protein</fullName>
    </submittedName>
</protein>
<dbReference type="InterPro" id="IPR001119">
    <property type="entry name" value="SLH_dom"/>
</dbReference>
<evidence type="ECO:0000259" key="7">
    <source>
        <dbReference type="PROSITE" id="PS51935"/>
    </source>
</evidence>
<evidence type="ECO:0000259" key="6">
    <source>
        <dbReference type="PROSITE" id="PS51272"/>
    </source>
</evidence>
<evidence type="ECO:0000256" key="4">
    <source>
        <dbReference type="ARBA" id="ARBA00022807"/>
    </source>
</evidence>
<dbReference type="Gene3D" id="3.90.1720.10">
    <property type="entry name" value="endopeptidase domain like (from Nostoc punctiforme)"/>
    <property type="match status" value="1"/>
</dbReference>
<gene>
    <name evidence="8" type="ORF">ACFPRA_07965</name>
</gene>
<keyword evidence="2" id="KW-0645">Protease</keyword>
<proteinExistence type="inferred from homology"/>
<sequence length="300" mass="32233">MKRLFFYVLASLLISTSIPSMASASSTTSLVNTARAYIGTPYVYGGTTTSGFDCSGFVQYVFEKEGISLPRTTGQMYKTGTSVAKNALQIGDIVFFNTTGKGVSHNGIYIGAGKFIHSSTSKGVMISSINDPAYWGSRYIGAKRVKDFSSEKMVAADDSLKSKKIDYATRAEIAETLSKELNLTSTSTQSVFSDVSADHQSAGAIAAVAEAGIFSGNNGEFNPDGLLTRAQLAKVLVEAFDLEGSTPASFKDVPADHWAHDYINTLYLHNITTGYGDGNFGLNDNVTAKQFQTFIDRLKK</sequence>
<dbReference type="PANTHER" id="PTHR47053:SF1">
    <property type="entry name" value="MUREIN DD-ENDOPEPTIDASE MEPH-RELATED"/>
    <property type="match status" value="1"/>
</dbReference>
<feature type="domain" description="SLH" evidence="6">
    <location>
        <begin position="251"/>
        <end position="300"/>
    </location>
</feature>
<evidence type="ECO:0000313" key="9">
    <source>
        <dbReference type="Proteomes" id="UP001596109"/>
    </source>
</evidence>
<dbReference type="InterPro" id="IPR038765">
    <property type="entry name" value="Papain-like_cys_pep_sf"/>
</dbReference>
<keyword evidence="4" id="KW-0788">Thiol protease</keyword>
<dbReference type="Proteomes" id="UP001596109">
    <property type="component" value="Unassembled WGS sequence"/>
</dbReference>
<evidence type="ECO:0000256" key="1">
    <source>
        <dbReference type="ARBA" id="ARBA00007074"/>
    </source>
</evidence>
<feature type="chain" id="PRO_5046478477" evidence="5">
    <location>
        <begin position="23"/>
        <end position="300"/>
    </location>
</feature>
<comment type="caution">
    <text evidence="8">The sequence shown here is derived from an EMBL/GenBank/DDBJ whole genome shotgun (WGS) entry which is preliminary data.</text>
</comment>
<feature type="domain" description="SLH" evidence="6">
    <location>
        <begin position="188"/>
        <end position="250"/>
    </location>
</feature>
<dbReference type="Pfam" id="PF00877">
    <property type="entry name" value="NLPC_P60"/>
    <property type="match status" value="1"/>
</dbReference>
<dbReference type="PANTHER" id="PTHR47053">
    <property type="entry name" value="MUREIN DD-ENDOPEPTIDASE MEPH-RELATED"/>
    <property type="match status" value="1"/>
</dbReference>
<dbReference type="PROSITE" id="PS51272">
    <property type="entry name" value="SLH"/>
    <property type="match status" value="2"/>
</dbReference>
<feature type="domain" description="NlpC/P60" evidence="7">
    <location>
        <begin position="24"/>
        <end position="146"/>
    </location>
</feature>
<feature type="signal peptide" evidence="5">
    <location>
        <begin position="1"/>
        <end position="22"/>
    </location>
</feature>
<keyword evidence="3" id="KW-0378">Hydrolase</keyword>
<organism evidence="8 9">
    <name type="scientific">Sporosarcina soli</name>
    <dbReference type="NCBI Taxonomy" id="334736"/>
    <lineage>
        <taxon>Bacteria</taxon>
        <taxon>Bacillati</taxon>
        <taxon>Bacillota</taxon>
        <taxon>Bacilli</taxon>
        <taxon>Bacillales</taxon>
        <taxon>Caryophanaceae</taxon>
        <taxon>Sporosarcina</taxon>
    </lineage>
</organism>
<dbReference type="InterPro" id="IPR000064">
    <property type="entry name" value="NLP_P60_dom"/>
</dbReference>
<dbReference type="RefSeq" id="WP_381432427.1">
    <property type="nucleotide sequence ID" value="NZ_JBHSNO010000005.1"/>
</dbReference>
<dbReference type="Pfam" id="PF00395">
    <property type="entry name" value="SLH"/>
    <property type="match status" value="2"/>
</dbReference>
<evidence type="ECO:0000256" key="2">
    <source>
        <dbReference type="ARBA" id="ARBA00022670"/>
    </source>
</evidence>
<keyword evidence="5" id="KW-0732">Signal</keyword>
<dbReference type="PROSITE" id="PS51935">
    <property type="entry name" value="NLPC_P60"/>
    <property type="match status" value="1"/>
</dbReference>
<accession>A0ABW0TJ60</accession>
<evidence type="ECO:0000256" key="3">
    <source>
        <dbReference type="ARBA" id="ARBA00022801"/>
    </source>
</evidence>
<comment type="similarity">
    <text evidence="1">Belongs to the peptidase C40 family.</text>
</comment>
<dbReference type="SUPFAM" id="SSF54001">
    <property type="entry name" value="Cysteine proteinases"/>
    <property type="match status" value="1"/>
</dbReference>
<reference evidence="9" key="1">
    <citation type="journal article" date="2019" name="Int. J. Syst. Evol. Microbiol.">
        <title>The Global Catalogue of Microorganisms (GCM) 10K type strain sequencing project: providing services to taxonomists for standard genome sequencing and annotation.</title>
        <authorList>
            <consortium name="The Broad Institute Genomics Platform"/>
            <consortium name="The Broad Institute Genome Sequencing Center for Infectious Disease"/>
            <person name="Wu L."/>
            <person name="Ma J."/>
        </authorList>
    </citation>
    <scope>NUCLEOTIDE SEQUENCE [LARGE SCALE GENOMIC DNA]</scope>
    <source>
        <strain evidence="9">CGMCC 4.1434</strain>
    </source>
</reference>
<evidence type="ECO:0000256" key="5">
    <source>
        <dbReference type="SAM" id="SignalP"/>
    </source>
</evidence>
<keyword evidence="9" id="KW-1185">Reference proteome</keyword>
<evidence type="ECO:0000313" key="8">
    <source>
        <dbReference type="EMBL" id="MFC5588818.1"/>
    </source>
</evidence>
<dbReference type="InterPro" id="IPR051202">
    <property type="entry name" value="Peptidase_C40"/>
</dbReference>